<dbReference type="Proteomes" id="UP000254387">
    <property type="component" value="Unassembled WGS sequence"/>
</dbReference>
<protein>
    <submittedName>
        <fullName evidence="1">Uncharacterized protein</fullName>
    </submittedName>
</protein>
<reference evidence="1 2" key="1">
    <citation type="submission" date="2018-06" db="EMBL/GenBank/DDBJ databases">
        <authorList>
            <consortium name="Pathogen Informatics"/>
            <person name="Doyle S."/>
        </authorList>
    </citation>
    <scope>NUCLEOTIDE SEQUENCE [LARGE SCALE GENOMIC DNA]</scope>
    <source>
        <strain evidence="1 2">NCTC5053</strain>
    </source>
</reference>
<evidence type="ECO:0000313" key="1">
    <source>
        <dbReference type="EMBL" id="STV64148.1"/>
    </source>
</evidence>
<gene>
    <name evidence="1" type="ORF">NCTC5053_06808</name>
</gene>
<sequence>MATFNVPTLRQLIRAGIQDLEIELDQELPIIGV</sequence>
<evidence type="ECO:0000313" key="2">
    <source>
        <dbReference type="Proteomes" id="UP000254387"/>
    </source>
</evidence>
<accession>A0A378C7I7</accession>
<dbReference type="EMBL" id="UGMN01000004">
    <property type="protein sequence ID" value="STV64148.1"/>
    <property type="molecule type" value="Genomic_DNA"/>
</dbReference>
<proteinExistence type="predicted"/>
<dbReference type="AlphaFoldDB" id="A0A378C7I7"/>
<name>A0A378C7I7_KLEPN</name>
<organism evidence="1 2">
    <name type="scientific">Klebsiella pneumoniae</name>
    <dbReference type="NCBI Taxonomy" id="573"/>
    <lineage>
        <taxon>Bacteria</taxon>
        <taxon>Pseudomonadati</taxon>
        <taxon>Pseudomonadota</taxon>
        <taxon>Gammaproteobacteria</taxon>
        <taxon>Enterobacterales</taxon>
        <taxon>Enterobacteriaceae</taxon>
        <taxon>Klebsiella/Raoultella group</taxon>
        <taxon>Klebsiella</taxon>
        <taxon>Klebsiella pneumoniae complex</taxon>
    </lineage>
</organism>